<protein>
    <submittedName>
        <fullName evidence="1">Uncharacterized protein</fullName>
    </submittedName>
</protein>
<accession>A0A9D4L563</accession>
<name>A0A9D4L563_DREPO</name>
<reference evidence="1" key="2">
    <citation type="submission" date="2020-11" db="EMBL/GenBank/DDBJ databases">
        <authorList>
            <person name="McCartney M.A."/>
            <person name="Auch B."/>
            <person name="Kono T."/>
            <person name="Mallez S."/>
            <person name="Becker A."/>
            <person name="Gohl D.M."/>
            <person name="Silverstein K.A.T."/>
            <person name="Koren S."/>
            <person name="Bechman K.B."/>
            <person name="Herman A."/>
            <person name="Abrahante J.E."/>
            <person name="Garbe J."/>
        </authorList>
    </citation>
    <scope>NUCLEOTIDE SEQUENCE</scope>
    <source>
        <strain evidence="1">Duluth1</strain>
        <tissue evidence="1">Whole animal</tissue>
    </source>
</reference>
<proteinExistence type="predicted"/>
<evidence type="ECO:0000313" key="2">
    <source>
        <dbReference type="Proteomes" id="UP000828390"/>
    </source>
</evidence>
<sequence>MRSEAVLNKGGNFASLRDNEMKSEEVLNEGEKFASLRDQMKSEDQHPYSITARKFKKEEKLASMIIMPQAIWNHQSLIEIWN</sequence>
<gene>
    <name evidence="1" type="ORF">DPMN_094482</name>
</gene>
<dbReference type="EMBL" id="JAIWYP010000003">
    <property type="protein sequence ID" value="KAH3851993.1"/>
    <property type="molecule type" value="Genomic_DNA"/>
</dbReference>
<organism evidence="1 2">
    <name type="scientific">Dreissena polymorpha</name>
    <name type="common">Zebra mussel</name>
    <name type="synonym">Mytilus polymorpha</name>
    <dbReference type="NCBI Taxonomy" id="45954"/>
    <lineage>
        <taxon>Eukaryota</taxon>
        <taxon>Metazoa</taxon>
        <taxon>Spiralia</taxon>
        <taxon>Lophotrochozoa</taxon>
        <taxon>Mollusca</taxon>
        <taxon>Bivalvia</taxon>
        <taxon>Autobranchia</taxon>
        <taxon>Heteroconchia</taxon>
        <taxon>Euheterodonta</taxon>
        <taxon>Imparidentia</taxon>
        <taxon>Neoheterodontei</taxon>
        <taxon>Myida</taxon>
        <taxon>Dreissenoidea</taxon>
        <taxon>Dreissenidae</taxon>
        <taxon>Dreissena</taxon>
    </lineage>
</organism>
<evidence type="ECO:0000313" key="1">
    <source>
        <dbReference type="EMBL" id="KAH3851993.1"/>
    </source>
</evidence>
<reference evidence="1" key="1">
    <citation type="journal article" date="2019" name="bioRxiv">
        <title>The Genome of the Zebra Mussel, Dreissena polymorpha: A Resource for Invasive Species Research.</title>
        <authorList>
            <person name="McCartney M.A."/>
            <person name="Auch B."/>
            <person name="Kono T."/>
            <person name="Mallez S."/>
            <person name="Zhang Y."/>
            <person name="Obille A."/>
            <person name="Becker A."/>
            <person name="Abrahante J.E."/>
            <person name="Garbe J."/>
            <person name="Badalamenti J.P."/>
            <person name="Herman A."/>
            <person name="Mangelson H."/>
            <person name="Liachko I."/>
            <person name="Sullivan S."/>
            <person name="Sone E.D."/>
            <person name="Koren S."/>
            <person name="Silverstein K.A.T."/>
            <person name="Beckman K.B."/>
            <person name="Gohl D.M."/>
        </authorList>
    </citation>
    <scope>NUCLEOTIDE SEQUENCE</scope>
    <source>
        <strain evidence="1">Duluth1</strain>
        <tissue evidence="1">Whole animal</tissue>
    </source>
</reference>
<comment type="caution">
    <text evidence="1">The sequence shown here is derived from an EMBL/GenBank/DDBJ whole genome shotgun (WGS) entry which is preliminary data.</text>
</comment>
<dbReference type="AlphaFoldDB" id="A0A9D4L563"/>
<dbReference type="Proteomes" id="UP000828390">
    <property type="component" value="Unassembled WGS sequence"/>
</dbReference>
<keyword evidence="2" id="KW-1185">Reference proteome</keyword>